<organism evidence="11 12">
    <name type="scientific">Sphaerospermopsis aphanizomenoides LEGE 00250</name>
    <dbReference type="NCBI Taxonomy" id="2777972"/>
    <lineage>
        <taxon>Bacteria</taxon>
        <taxon>Bacillati</taxon>
        <taxon>Cyanobacteriota</taxon>
        <taxon>Cyanophyceae</taxon>
        <taxon>Nostocales</taxon>
        <taxon>Aphanizomenonaceae</taxon>
        <taxon>Sphaerospermopsis</taxon>
        <taxon>Sphaerospermopsis aphanizomenoides</taxon>
    </lineage>
</organism>
<dbReference type="Gene3D" id="3.40.50.300">
    <property type="entry name" value="P-loop containing nucleotide triphosphate hydrolases"/>
    <property type="match status" value="1"/>
</dbReference>
<comment type="catalytic activity">
    <reaction evidence="9">
        <text>GMP + ATP = GDP + ADP</text>
        <dbReference type="Rhea" id="RHEA:20780"/>
        <dbReference type="ChEBI" id="CHEBI:30616"/>
        <dbReference type="ChEBI" id="CHEBI:58115"/>
        <dbReference type="ChEBI" id="CHEBI:58189"/>
        <dbReference type="ChEBI" id="CHEBI:456216"/>
        <dbReference type="EC" id="2.7.4.8"/>
    </reaction>
</comment>
<dbReference type="InterPro" id="IPR008144">
    <property type="entry name" value="Guanylate_kin-like_dom"/>
</dbReference>
<dbReference type="InterPro" id="IPR020590">
    <property type="entry name" value="Guanylate_kinase_CS"/>
</dbReference>
<keyword evidence="9" id="KW-0963">Cytoplasm</keyword>
<dbReference type="PROSITE" id="PS00856">
    <property type="entry name" value="GUANYLATE_KINASE_1"/>
    <property type="match status" value="1"/>
</dbReference>
<reference evidence="11 12" key="1">
    <citation type="submission" date="2020-10" db="EMBL/GenBank/DDBJ databases">
        <authorList>
            <person name="Castelo-Branco R."/>
            <person name="Eusebio N."/>
            <person name="Adriana R."/>
            <person name="Vieira A."/>
            <person name="Brugerolle De Fraissinette N."/>
            <person name="Rezende De Castro R."/>
            <person name="Schneider M.P."/>
            <person name="Vasconcelos V."/>
            <person name="Leao P.N."/>
        </authorList>
    </citation>
    <scope>NUCLEOTIDE SEQUENCE [LARGE SCALE GENOMIC DNA]</scope>
    <source>
        <strain evidence="11 12">LEGE 00250</strain>
    </source>
</reference>
<evidence type="ECO:0000256" key="3">
    <source>
        <dbReference type="ARBA" id="ARBA00016296"/>
    </source>
</evidence>
<evidence type="ECO:0000256" key="4">
    <source>
        <dbReference type="ARBA" id="ARBA00022679"/>
    </source>
</evidence>
<name>A0ABR9VJC2_9CYAN</name>
<feature type="binding site" evidence="9">
    <location>
        <begin position="27"/>
        <end position="34"/>
    </location>
    <ligand>
        <name>ATP</name>
        <dbReference type="ChEBI" id="CHEBI:30616"/>
    </ligand>
</feature>
<dbReference type="CDD" id="cd00071">
    <property type="entry name" value="GMPK"/>
    <property type="match status" value="1"/>
</dbReference>
<dbReference type="EMBL" id="JADEWB010000159">
    <property type="protein sequence ID" value="MBE9238310.1"/>
    <property type="molecule type" value="Genomic_DNA"/>
</dbReference>
<evidence type="ECO:0000256" key="1">
    <source>
        <dbReference type="ARBA" id="ARBA00005790"/>
    </source>
</evidence>
<dbReference type="Proteomes" id="UP000606776">
    <property type="component" value="Unassembled WGS sequence"/>
</dbReference>
<dbReference type="InterPro" id="IPR017665">
    <property type="entry name" value="Guanylate_kinase"/>
</dbReference>
<dbReference type="EC" id="2.7.4.8" evidence="2 9"/>
<evidence type="ECO:0000256" key="7">
    <source>
        <dbReference type="ARBA" id="ARBA00022840"/>
    </source>
</evidence>
<evidence type="ECO:0000256" key="5">
    <source>
        <dbReference type="ARBA" id="ARBA00022741"/>
    </source>
</evidence>
<evidence type="ECO:0000313" key="12">
    <source>
        <dbReference type="Proteomes" id="UP000606776"/>
    </source>
</evidence>
<dbReference type="Gene3D" id="3.30.63.10">
    <property type="entry name" value="Guanylate Kinase phosphate binding domain"/>
    <property type="match status" value="1"/>
</dbReference>
<protein>
    <recommendedName>
        <fullName evidence="3 9">Guanylate kinase</fullName>
        <ecNumber evidence="2 9">2.7.4.8</ecNumber>
    </recommendedName>
    <alternativeName>
        <fullName evidence="8 9">GMP kinase</fullName>
    </alternativeName>
</protein>
<comment type="caution">
    <text evidence="11">The sequence shown here is derived from an EMBL/GenBank/DDBJ whole genome shotgun (WGS) entry which is preliminary data.</text>
</comment>
<dbReference type="SUPFAM" id="SSF52540">
    <property type="entry name" value="P-loop containing nucleoside triphosphate hydrolases"/>
    <property type="match status" value="1"/>
</dbReference>
<comment type="subcellular location">
    <subcellularLocation>
        <location evidence="9">Cytoplasm</location>
    </subcellularLocation>
</comment>
<comment type="function">
    <text evidence="9">Essential for recycling GMP and indirectly, cGMP.</text>
</comment>
<feature type="domain" description="Guanylate kinase-like" evidence="10">
    <location>
        <begin position="20"/>
        <end position="198"/>
    </location>
</feature>
<keyword evidence="5 9" id="KW-0547">Nucleotide-binding</keyword>
<comment type="similarity">
    <text evidence="1 9">Belongs to the guanylate kinase family.</text>
</comment>
<evidence type="ECO:0000313" key="11">
    <source>
        <dbReference type="EMBL" id="MBE9238310.1"/>
    </source>
</evidence>
<dbReference type="NCBIfam" id="TIGR03263">
    <property type="entry name" value="guanyl_kin"/>
    <property type="match status" value="1"/>
</dbReference>
<dbReference type="GO" id="GO:0004385">
    <property type="term" value="F:GMP kinase activity"/>
    <property type="evidence" value="ECO:0007669"/>
    <property type="project" value="UniProtKB-EC"/>
</dbReference>
<dbReference type="PANTHER" id="PTHR23117:SF13">
    <property type="entry name" value="GUANYLATE KINASE"/>
    <property type="match status" value="1"/>
</dbReference>
<dbReference type="Pfam" id="PF00625">
    <property type="entry name" value="Guanylate_kin"/>
    <property type="match status" value="1"/>
</dbReference>
<dbReference type="SMART" id="SM00072">
    <property type="entry name" value="GuKc"/>
    <property type="match status" value="1"/>
</dbReference>
<evidence type="ECO:0000259" key="10">
    <source>
        <dbReference type="PROSITE" id="PS50052"/>
    </source>
</evidence>
<accession>A0ABR9VJC2</accession>
<evidence type="ECO:0000256" key="9">
    <source>
        <dbReference type="HAMAP-Rule" id="MF_00328"/>
    </source>
</evidence>
<dbReference type="RefSeq" id="WP_193943846.1">
    <property type="nucleotide sequence ID" value="NZ_JADEWB010000159.1"/>
</dbReference>
<dbReference type="PROSITE" id="PS50052">
    <property type="entry name" value="GUANYLATE_KINASE_2"/>
    <property type="match status" value="1"/>
</dbReference>
<dbReference type="InterPro" id="IPR008145">
    <property type="entry name" value="GK/Ca_channel_bsu"/>
</dbReference>
<evidence type="ECO:0000256" key="8">
    <source>
        <dbReference type="ARBA" id="ARBA00030128"/>
    </source>
</evidence>
<evidence type="ECO:0000256" key="2">
    <source>
        <dbReference type="ARBA" id="ARBA00012961"/>
    </source>
</evidence>
<dbReference type="InterPro" id="IPR027417">
    <property type="entry name" value="P-loop_NTPase"/>
</dbReference>
<keyword evidence="6 9" id="KW-0418">Kinase</keyword>
<gene>
    <name evidence="9 11" type="primary">gmk</name>
    <name evidence="11" type="ORF">IQ227_20370</name>
</gene>
<keyword evidence="7 9" id="KW-0067">ATP-binding</keyword>
<proteinExistence type="inferred from homology"/>
<dbReference type="HAMAP" id="MF_00328">
    <property type="entry name" value="Guanylate_kinase"/>
    <property type="match status" value="1"/>
</dbReference>
<dbReference type="PANTHER" id="PTHR23117">
    <property type="entry name" value="GUANYLATE KINASE-RELATED"/>
    <property type="match status" value="1"/>
</dbReference>
<keyword evidence="4 9" id="KW-0808">Transferase</keyword>
<evidence type="ECO:0000256" key="6">
    <source>
        <dbReference type="ARBA" id="ARBA00022777"/>
    </source>
</evidence>
<keyword evidence="12" id="KW-1185">Reference proteome</keyword>
<sequence>MMQVLPIPSGATTPESPSLGKLIVLTGPSGVGKGTLMQKLLQLHPELYYSVSATTRSPRPGEINGQNYYFITRSQFEKLVAQGEFLEWAEFAGNYYGTPRAAVLEQIQSGKLVILEIELEGARQIRTSYPNALSIFILPPSFSELEKRIRGRGQDSQEAIARRLNRAQEEIQAADEFDIQIINDDFETALNQIEAVLFE</sequence>